<accession>W4K688</accession>
<evidence type="ECO:0000313" key="2">
    <source>
        <dbReference type="EMBL" id="ETW81303.1"/>
    </source>
</evidence>
<dbReference type="PANTHER" id="PTHR23024">
    <property type="entry name" value="ARYLACETAMIDE DEACETYLASE"/>
    <property type="match status" value="1"/>
</dbReference>
<dbReference type="KEGG" id="hir:HETIRDRAFT_51044"/>
<sequence>MSPRTYVYKQVDGVDISFNLYLPILPSKPKHEFVQIQQISHHTVIHDVPVVVYFHGGGMTVGTRKSWFPIWLHLRLASAGVAFISADYRLMPPSNGHDIVSDIVVLFEFLRTSLNPRLQDETLLLRIDPTRIAVAGSSAGGLCAYLAAAHAAPKPIAVLSMYGLGGSFMVRHWTSSHFHTLHCLLNAPDATLPHTQTHTFLP</sequence>
<evidence type="ECO:0000313" key="3">
    <source>
        <dbReference type="Proteomes" id="UP000030671"/>
    </source>
</evidence>
<keyword evidence="3" id="KW-1185">Reference proteome</keyword>
<dbReference type="GO" id="GO:0016787">
    <property type="term" value="F:hydrolase activity"/>
    <property type="evidence" value="ECO:0007669"/>
    <property type="project" value="InterPro"/>
</dbReference>
<evidence type="ECO:0000259" key="1">
    <source>
        <dbReference type="Pfam" id="PF07859"/>
    </source>
</evidence>
<dbReference type="Pfam" id="PF07859">
    <property type="entry name" value="Abhydrolase_3"/>
    <property type="match status" value="1"/>
</dbReference>
<protein>
    <submittedName>
        <fullName evidence="2">Esterase/lipase/thioesterase</fullName>
    </submittedName>
</protein>
<dbReference type="PANTHER" id="PTHR23024:SF339">
    <property type="entry name" value="ALPHA_BETA HYDROLASE FOLD-3 DOMAIN-CONTAINING PROTEIN"/>
    <property type="match status" value="1"/>
</dbReference>
<dbReference type="GeneID" id="20678167"/>
<proteinExistence type="predicted"/>
<dbReference type="STRING" id="747525.W4K688"/>
<gene>
    <name evidence="2" type="ORF">HETIRDRAFT_51044</name>
</gene>
<dbReference type="InterPro" id="IPR050466">
    <property type="entry name" value="Carboxylest/Gibb_receptor"/>
</dbReference>
<dbReference type="eggNOG" id="ENOG502S3DF">
    <property type="taxonomic scope" value="Eukaryota"/>
</dbReference>
<dbReference type="AlphaFoldDB" id="W4K688"/>
<dbReference type="InterPro" id="IPR013094">
    <property type="entry name" value="AB_hydrolase_3"/>
</dbReference>
<organism evidence="2 3">
    <name type="scientific">Heterobasidion irregulare (strain TC 32-1)</name>
    <dbReference type="NCBI Taxonomy" id="747525"/>
    <lineage>
        <taxon>Eukaryota</taxon>
        <taxon>Fungi</taxon>
        <taxon>Dikarya</taxon>
        <taxon>Basidiomycota</taxon>
        <taxon>Agaricomycotina</taxon>
        <taxon>Agaricomycetes</taxon>
        <taxon>Russulales</taxon>
        <taxon>Bondarzewiaceae</taxon>
        <taxon>Heterobasidion</taxon>
        <taxon>Heterobasidion annosum species complex</taxon>
    </lineage>
</organism>
<dbReference type="InParanoid" id="W4K688"/>
<dbReference type="HOGENOM" id="CLU_129958_0_0_1"/>
<dbReference type="SUPFAM" id="SSF53474">
    <property type="entry name" value="alpha/beta-Hydrolases"/>
    <property type="match status" value="1"/>
</dbReference>
<name>W4K688_HETIT</name>
<dbReference type="EMBL" id="KI925458">
    <property type="protein sequence ID" value="ETW81303.1"/>
    <property type="molecule type" value="Genomic_DNA"/>
</dbReference>
<feature type="domain" description="Alpha/beta hydrolase fold-3" evidence="1">
    <location>
        <begin position="51"/>
        <end position="162"/>
    </location>
</feature>
<dbReference type="Gene3D" id="3.40.50.1820">
    <property type="entry name" value="alpha/beta hydrolase"/>
    <property type="match status" value="1"/>
</dbReference>
<dbReference type="InterPro" id="IPR029058">
    <property type="entry name" value="AB_hydrolase_fold"/>
</dbReference>
<dbReference type="RefSeq" id="XP_009545830.1">
    <property type="nucleotide sequence ID" value="XM_009547535.1"/>
</dbReference>
<dbReference type="OrthoDB" id="19653at2759"/>
<reference evidence="2 3" key="1">
    <citation type="journal article" date="2012" name="New Phytol.">
        <title>Insight into trade-off between wood decay and parasitism from the genome of a fungal forest pathogen.</title>
        <authorList>
            <person name="Olson A."/>
            <person name="Aerts A."/>
            <person name="Asiegbu F."/>
            <person name="Belbahri L."/>
            <person name="Bouzid O."/>
            <person name="Broberg A."/>
            <person name="Canback B."/>
            <person name="Coutinho P.M."/>
            <person name="Cullen D."/>
            <person name="Dalman K."/>
            <person name="Deflorio G."/>
            <person name="van Diepen L.T."/>
            <person name="Dunand C."/>
            <person name="Duplessis S."/>
            <person name="Durling M."/>
            <person name="Gonthier P."/>
            <person name="Grimwood J."/>
            <person name="Fossdal C.G."/>
            <person name="Hansson D."/>
            <person name="Henrissat B."/>
            <person name="Hietala A."/>
            <person name="Himmelstrand K."/>
            <person name="Hoffmeister D."/>
            <person name="Hogberg N."/>
            <person name="James T.Y."/>
            <person name="Karlsson M."/>
            <person name="Kohler A."/>
            <person name="Kues U."/>
            <person name="Lee Y.H."/>
            <person name="Lin Y.C."/>
            <person name="Lind M."/>
            <person name="Lindquist E."/>
            <person name="Lombard V."/>
            <person name="Lucas S."/>
            <person name="Lunden K."/>
            <person name="Morin E."/>
            <person name="Murat C."/>
            <person name="Park J."/>
            <person name="Raffaello T."/>
            <person name="Rouze P."/>
            <person name="Salamov A."/>
            <person name="Schmutz J."/>
            <person name="Solheim H."/>
            <person name="Stahlberg J."/>
            <person name="Velez H."/>
            <person name="de Vries R.P."/>
            <person name="Wiebenga A."/>
            <person name="Woodward S."/>
            <person name="Yakovlev I."/>
            <person name="Garbelotto M."/>
            <person name="Martin F."/>
            <person name="Grigoriev I.V."/>
            <person name="Stenlid J."/>
        </authorList>
    </citation>
    <scope>NUCLEOTIDE SEQUENCE [LARGE SCALE GENOMIC DNA]</scope>
    <source>
        <strain evidence="2 3">TC 32-1</strain>
    </source>
</reference>
<dbReference type="Proteomes" id="UP000030671">
    <property type="component" value="Unassembled WGS sequence"/>
</dbReference>